<evidence type="ECO:0000256" key="3">
    <source>
        <dbReference type="ARBA" id="ARBA00022989"/>
    </source>
</evidence>
<gene>
    <name evidence="6" type="ORF">PGLA2088_LOCUS41609</name>
</gene>
<name>A0A813LBV8_POLGL</name>
<dbReference type="PANTHER" id="PTHR21706:SF15">
    <property type="entry name" value="TRANSMEMBRANE PROTEIN 65"/>
    <property type="match status" value="1"/>
</dbReference>
<evidence type="ECO:0008006" key="8">
    <source>
        <dbReference type="Google" id="ProtNLM"/>
    </source>
</evidence>
<dbReference type="EMBL" id="CAJNNW010033921">
    <property type="protein sequence ID" value="CAE8720915.1"/>
    <property type="molecule type" value="Genomic_DNA"/>
</dbReference>
<feature type="transmembrane region" description="Helical" evidence="5">
    <location>
        <begin position="495"/>
        <end position="516"/>
    </location>
</feature>
<feature type="transmembrane region" description="Helical" evidence="5">
    <location>
        <begin position="64"/>
        <end position="81"/>
    </location>
</feature>
<accession>A0A813LBV8</accession>
<dbReference type="Gene3D" id="2.60.120.10">
    <property type="entry name" value="Jelly Rolls"/>
    <property type="match status" value="1"/>
</dbReference>
<protein>
    <recommendedName>
        <fullName evidence="8">Cyclic nucleotide-binding domain-containing protein</fullName>
    </recommendedName>
</protein>
<dbReference type="SUPFAM" id="SSF51206">
    <property type="entry name" value="cAMP-binding domain-like"/>
    <property type="match status" value="1"/>
</dbReference>
<dbReference type="Proteomes" id="UP000626109">
    <property type="component" value="Unassembled WGS sequence"/>
</dbReference>
<feature type="transmembrane region" description="Helical" evidence="5">
    <location>
        <begin position="93"/>
        <end position="114"/>
    </location>
</feature>
<evidence type="ECO:0000313" key="6">
    <source>
        <dbReference type="EMBL" id="CAE8720915.1"/>
    </source>
</evidence>
<keyword evidence="2 5" id="KW-0812">Transmembrane</keyword>
<evidence type="ECO:0000256" key="4">
    <source>
        <dbReference type="ARBA" id="ARBA00023136"/>
    </source>
</evidence>
<dbReference type="GO" id="GO:0016020">
    <property type="term" value="C:membrane"/>
    <property type="evidence" value="ECO:0007669"/>
    <property type="project" value="UniProtKB-SubCell"/>
</dbReference>
<sequence>MELLMAAGLGAKELFNYNRENFKFDQDQRIEREALRLEMQVKRFELFREDVRDLVKLTVDRMDVYHLVGALFLEFCIVLFCEGRVQASAPPFLLSLFLLSNACAFIYLLLAVWLSMHASIASHSFGVRLLTRFVRLPIPSMKQITQLTSTLKDYERQAASLCGAASLLSACNSSKRAVEREPLFVDSDILEYWTRDFALILDSMLRVLGTCANCELYEDVFQQFGVSATQFGVLMGHASKCRVGAGTLVVQGGQVHEKIILVLKGTAVAYVHPAEAQEVATERVPMYQYVGRLSPEVAESEGSKLVASRGSVIGGSALVDKSITGKPYPSDVIASEPMEWVEWELQDLQRIIDAPQWRAVQASFYHLLYVELIGTLDRHRAMKIKRREKGEEKGSAPPSTRQLLSLGCFVAVPFFGFGLADNSIMLICGDMIDSHFGVVLGLTTLASAGFGNWVSDAAGLGLGDAIERQATRLGLSNGGLTAAQERMRLAKITTLSAKFIGITLGCFAGMFPLLFLTPSKTEIAKEDVEVYDAIFRQSGLSTSQFGDLMKKASRRRGKPGQVFVLGGLKHGKVTLLLRGEALAYPHLESPGTSGDHDSKPICTYLGRLEKAKSTSESLPSDNLVPSRGSIIGGSALADKSKINRVYPNTVISSTSVEWIEWSLDDLLELMEKDKAYQASFYSILYGEMKTTVKADHASQEYKHYHSLLSAVLADGVVDQKERDFLHSWRQDHSITEQDHSNILQDLGWCQDGWDRGSMDAQQRRLNVLALNSQASGAQPMTPEDACRSLEHATALIDGVLHRMRPALRDPDTIAH</sequence>
<proteinExistence type="predicted"/>
<dbReference type="GO" id="GO:0005739">
    <property type="term" value="C:mitochondrion"/>
    <property type="evidence" value="ECO:0007669"/>
    <property type="project" value="TreeGrafter"/>
</dbReference>
<keyword evidence="3 5" id="KW-1133">Transmembrane helix</keyword>
<dbReference type="AlphaFoldDB" id="A0A813LBV8"/>
<feature type="transmembrane region" description="Helical" evidence="5">
    <location>
        <begin position="403"/>
        <end position="420"/>
    </location>
</feature>
<keyword evidence="4 5" id="KW-0472">Membrane</keyword>
<comment type="subcellular location">
    <subcellularLocation>
        <location evidence="1">Membrane</location>
        <topology evidence="1">Multi-pass membrane protein</topology>
    </subcellularLocation>
</comment>
<evidence type="ECO:0000256" key="5">
    <source>
        <dbReference type="SAM" id="Phobius"/>
    </source>
</evidence>
<evidence type="ECO:0000256" key="2">
    <source>
        <dbReference type="ARBA" id="ARBA00022692"/>
    </source>
</evidence>
<dbReference type="InterPro" id="IPR018490">
    <property type="entry name" value="cNMP-bd_dom_sf"/>
</dbReference>
<dbReference type="PANTHER" id="PTHR21706">
    <property type="entry name" value="TRANSMEMBRANE PROTEIN 65"/>
    <property type="match status" value="1"/>
</dbReference>
<dbReference type="InterPro" id="IPR019537">
    <property type="entry name" value="TMEM65"/>
</dbReference>
<evidence type="ECO:0000313" key="7">
    <source>
        <dbReference type="Proteomes" id="UP000626109"/>
    </source>
</evidence>
<evidence type="ECO:0000256" key="1">
    <source>
        <dbReference type="ARBA" id="ARBA00004141"/>
    </source>
</evidence>
<comment type="caution">
    <text evidence="6">The sequence shown here is derived from an EMBL/GenBank/DDBJ whole genome shotgun (WGS) entry which is preliminary data.</text>
</comment>
<reference evidence="6" key="1">
    <citation type="submission" date="2021-02" db="EMBL/GenBank/DDBJ databases">
        <authorList>
            <person name="Dougan E. K."/>
            <person name="Rhodes N."/>
            <person name="Thang M."/>
            <person name="Chan C."/>
        </authorList>
    </citation>
    <scope>NUCLEOTIDE SEQUENCE</scope>
</reference>
<organism evidence="6 7">
    <name type="scientific">Polarella glacialis</name>
    <name type="common">Dinoflagellate</name>
    <dbReference type="NCBI Taxonomy" id="89957"/>
    <lineage>
        <taxon>Eukaryota</taxon>
        <taxon>Sar</taxon>
        <taxon>Alveolata</taxon>
        <taxon>Dinophyceae</taxon>
        <taxon>Suessiales</taxon>
        <taxon>Suessiaceae</taxon>
        <taxon>Polarella</taxon>
    </lineage>
</organism>
<dbReference type="InterPro" id="IPR014710">
    <property type="entry name" value="RmlC-like_jellyroll"/>
</dbReference>
<dbReference type="Pfam" id="PF10507">
    <property type="entry name" value="TMEM65"/>
    <property type="match status" value="1"/>
</dbReference>